<dbReference type="GeneID" id="106055149"/>
<dbReference type="Proteomes" id="UP001165740">
    <property type="component" value="Chromosome 14"/>
</dbReference>
<keyword evidence="2" id="KW-1185">Reference proteome</keyword>
<dbReference type="Pfam" id="PF08210">
    <property type="entry name" value="APOBEC_N"/>
    <property type="match status" value="1"/>
</dbReference>
<dbReference type="AlphaFoldDB" id="A0A9W2YTW3"/>
<gene>
    <name evidence="3" type="primary">LOC106055149</name>
</gene>
<dbReference type="RefSeq" id="XP_055866099.1">
    <property type="nucleotide sequence ID" value="XM_056010124.1"/>
</dbReference>
<dbReference type="OrthoDB" id="6043180at2759"/>
<sequence length="250" mass="28691">METPIEPLLPAFHILWNTAFSDYRRNGPYNPDFQKFASPLQQLHFSRGLPQRVEHDLNENESGNVQGISSIDETVVVCTLDCDNGDRFLRQIIYESSNKTEWARAEDHFVDWLNCELTSQHSQKVEATIYMCYLPIDTTSHGIGLWLKNLQTEGKEIKVTIKVASLTDIVSSTDENQKASVSYHRCQHNDVIKALRKLTSRNVHIEAITSKDWTHLMKLLTDRTSLQALDKNQHHATEVLNSILQTDHHN</sequence>
<dbReference type="GO" id="GO:0016814">
    <property type="term" value="F:hydrolase activity, acting on carbon-nitrogen (but not peptide) bonds, in cyclic amidines"/>
    <property type="evidence" value="ECO:0007669"/>
    <property type="project" value="InterPro"/>
</dbReference>
<feature type="domain" description="Activation-induced cytidine deaminase AID" evidence="1">
    <location>
        <begin position="64"/>
        <end position="228"/>
    </location>
</feature>
<dbReference type="InterPro" id="IPR013158">
    <property type="entry name" value="AID"/>
</dbReference>
<dbReference type="OMA" id="HILWNTA"/>
<evidence type="ECO:0000313" key="2">
    <source>
        <dbReference type="Proteomes" id="UP001165740"/>
    </source>
</evidence>
<accession>A0A9W2YTW3</accession>
<evidence type="ECO:0000259" key="1">
    <source>
        <dbReference type="Pfam" id="PF08210"/>
    </source>
</evidence>
<organism evidence="2 3">
    <name type="scientific">Biomphalaria glabrata</name>
    <name type="common">Bloodfluke planorb</name>
    <name type="synonym">Freshwater snail</name>
    <dbReference type="NCBI Taxonomy" id="6526"/>
    <lineage>
        <taxon>Eukaryota</taxon>
        <taxon>Metazoa</taxon>
        <taxon>Spiralia</taxon>
        <taxon>Lophotrochozoa</taxon>
        <taxon>Mollusca</taxon>
        <taxon>Gastropoda</taxon>
        <taxon>Heterobranchia</taxon>
        <taxon>Euthyneura</taxon>
        <taxon>Panpulmonata</taxon>
        <taxon>Hygrophila</taxon>
        <taxon>Lymnaeoidea</taxon>
        <taxon>Planorbidae</taxon>
        <taxon>Biomphalaria</taxon>
    </lineage>
</organism>
<evidence type="ECO:0000313" key="3">
    <source>
        <dbReference type="RefSeq" id="XP_055866099.1"/>
    </source>
</evidence>
<reference evidence="3" key="1">
    <citation type="submission" date="2025-08" db="UniProtKB">
        <authorList>
            <consortium name="RefSeq"/>
        </authorList>
    </citation>
    <scope>IDENTIFICATION</scope>
</reference>
<protein>
    <submittedName>
        <fullName evidence="3">Uncharacterized protein LOC106055149</fullName>
    </submittedName>
</protein>
<dbReference type="Gene3D" id="3.40.140.10">
    <property type="entry name" value="Cytidine Deaminase, domain 2"/>
    <property type="match status" value="1"/>
</dbReference>
<proteinExistence type="predicted"/>
<dbReference type="GO" id="GO:0008270">
    <property type="term" value="F:zinc ion binding"/>
    <property type="evidence" value="ECO:0007669"/>
    <property type="project" value="InterPro"/>
</dbReference>
<name>A0A9W2YTW3_BIOGL</name>